<comment type="caution">
    <text evidence="3">The sequence shown here is derived from an EMBL/GenBank/DDBJ whole genome shotgun (WGS) entry which is preliminary data.</text>
</comment>
<dbReference type="Proteomes" id="UP001153069">
    <property type="component" value="Unassembled WGS sequence"/>
</dbReference>
<feature type="domain" description="Phosphatidate phosphatase APP1 catalytic" evidence="2">
    <location>
        <begin position="170"/>
        <end position="321"/>
    </location>
</feature>
<evidence type="ECO:0000313" key="4">
    <source>
        <dbReference type="Proteomes" id="UP001153069"/>
    </source>
</evidence>
<proteinExistence type="predicted"/>
<evidence type="ECO:0000313" key="3">
    <source>
        <dbReference type="EMBL" id="CAB9517160.1"/>
    </source>
</evidence>
<dbReference type="GO" id="GO:0008195">
    <property type="term" value="F:phosphatidate phosphatase activity"/>
    <property type="evidence" value="ECO:0007669"/>
    <property type="project" value="InterPro"/>
</dbReference>
<accession>A0A9N8EEV3</accession>
<feature type="signal peptide" evidence="1">
    <location>
        <begin position="1"/>
        <end position="23"/>
    </location>
</feature>
<dbReference type="PANTHER" id="PTHR28208">
    <property type="entry name" value="PHOSPHATIDATE PHOSPHATASE APP1"/>
    <property type="match status" value="1"/>
</dbReference>
<sequence>MLGLSSASLVVALLAVSLDKISSYWTGRVAADERVVFFPTAGRQLNQTHWEVPIHGWIFEPEQESKKRKAFLKVLAKSLKVSDPEQKSILNRRMRPFVVDNQSYKRPKITLRGSTFRMPRSKKNGHFTSTLILPWNSKEATTIRYQALDDTGGTNRRFEGAVHLVPRTGVSVISDIDDTIKITNYLDKKAFLKNTFLLPFQAVPGMAELFQQWKADHENCCFHFVSASPYQLYEELESFRQREGFPPATFHLKTIRPKDKSILQLFADPVDYKRQHIEGILRRFPKRTFIFVGDSGEKDCEIYAGIYKDYPNQVQQIWIRNINSATAERMKGVPFEKWQYFGNGTELLK</sequence>
<dbReference type="InterPro" id="IPR019236">
    <property type="entry name" value="APP1_cat"/>
</dbReference>
<dbReference type="EMBL" id="CAICTM010000834">
    <property type="protein sequence ID" value="CAB9517160.1"/>
    <property type="molecule type" value="Genomic_DNA"/>
</dbReference>
<dbReference type="Pfam" id="PF09949">
    <property type="entry name" value="APP1_cat"/>
    <property type="match status" value="1"/>
</dbReference>
<protein>
    <submittedName>
        <fullName evidence="3">Uncharacterized conserved protein (DUF2183)</fullName>
    </submittedName>
</protein>
<keyword evidence="1" id="KW-0732">Signal</keyword>
<name>A0A9N8EEV3_9STRA</name>
<dbReference type="PANTHER" id="PTHR28208:SF1">
    <property type="entry name" value="FILAMENT ORGANIZATION PROTEIN APP1-LIKE, PUTATIVE (AFU_ORTHOLOGUE AFUA_1G06650)-RELATED"/>
    <property type="match status" value="1"/>
</dbReference>
<dbReference type="InterPro" id="IPR052935">
    <property type="entry name" value="Mg2+_PAP"/>
</dbReference>
<dbReference type="OrthoDB" id="41844at2759"/>
<feature type="chain" id="PRO_5040253762" evidence="1">
    <location>
        <begin position="24"/>
        <end position="349"/>
    </location>
</feature>
<dbReference type="AlphaFoldDB" id="A0A9N8EEV3"/>
<organism evidence="3 4">
    <name type="scientific">Seminavis robusta</name>
    <dbReference type="NCBI Taxonomy" id="568900"/>
    <lineage>
        <taxon>Eukaryota</taxon>
        <taxon>Sar</taxon>
        <taxon>Stramenopiles</taxon>
        <taxon>Ochrophyta</taxon>
        <taxon>Bacillariophyta</taxon>
        <taxon>Bacillariophyceae</taxon>
        <taxon>Bacillariophycidae</taxon>
        <taxon>Naviculales</taxon>
        <taxon>Naviculaceae</taxon>
        <taxon>Seminavis</taxon>
    </lineage>
</organism>
<keyword evidence="4" id="KW-1185">Reference proteome</keyword>
<gene>
    <name evidence="3" type="ORF">SEMRO_835_G208890.1</name>
</gene>
<reference evidence="3" key="1">
    <citation type="submission" date="2020-06" db="EMBL/GenBank/DDBJ databases">
        <authorList>
            <consortium name="Plant Systems Biology data submission"/>
        </authorList>
    </citation>
    <scope>NUCLEOTIDE SEQUENCE</scope>
    <source>
        <strain evidence="3">D6</strain>
    </source>
</reference>
<evidence type="ECO:0000259" key="2">
    <source>
        <dbReference type="Pfam" id="PF09949"/>
    </source>
</evidence>
<evidence type="ECO:0000256" key="1">
    <source>
        <dbReference type="SAM" id="SignalP"/>
    </source>
</evidence>